<evidence type="ECO:0000259" key="1">
    <source>
        <dbReference type="Pfam" id="PF09994"/>
    </source>
</evidence>
<evidence type="ECO:0000313" key="2">
    <source>
        <dbReference type="EMBL" id="KAH7096030.1"/>
    </source>
</evidence>
<protein>
    <recommendedName>
        <fullName evidence="1">T6SS Phospholipase effector Tle1-like catalytic domain-containing protein</fullName>
    </recommendedName>
</protein>
<dbReference type="SUPFAM" id="SSF53474">
    <property type="entry name" value="alpha/beta-Hydrolases"/>
    <property type="match status" value="1"/>
</dbReference>
<evidence type="ECO:0000313" key="3">
    <source>
        <dbReference type="Proteomes" id="UP000813461"/>
    </source>
</evidence>
<accession>A0A8K0RJM2</accession>
<name>A0A8K0RJM2_9PLEO</name>
<dbReference type="InterPro" id="IPR029058">
    <property type="entry name" value="AB_hydrolase_fold"/>
</dbReference>
<dbReference type="Pfam" id="PF09994">
    <property type="entry name" value="T6SS_Tle1-like_cat"/>
    <property type="match status" value="1"/>
</dbReference>
<dbReference type="EMBL" id="JAGMVJ010000001">
    <property type="protein sequence ID" value="KAH7096030.1"/>
    <property type="molecule type" value="Genomic_DNA"/>
</dbReference>
<gene>
    <name evidence="2" type="ORF">FB567DRAFT_624205</name>
</gene>
<dbReference type="PANTHER" id="PTHR33840:SF1">
    <property type="entry name" value="TLE1 PHOSPHOLIPASE DOMAIN-CONTAINING PROTEIN"/>
    <property type="match status" value="1"/>
</dbReference>
<proteinExistence type="predicted"/>
<dbReference type="AlphaFoldDB" id="A0A8K0RJM2"/>
<comment type="caution">
    <text evidence="2">The sequence shown here is derived from an EMBL/GenBank/DDBJ whole genome shotgun (WGS) entry which is preliminary data.</text>
</comment>
<keyword evidence="3" id="KW-1185">Reference proteome</keyword>
<feature type="domain" description="T6SS Phospholipase effector Tle1-like catalytic" evidence="1">
    <location>
        <begin position="31"/>
        <end position="314"/>
    </location>
</feature>
<dbReference type="OrthoDB" id="3162439at2759"/>
<reference evidence="2" key="1">
    <citation type="journal article" date="2021" name="Nat. Commun.">
        <title>Genetic determinants of endophytism in the Arabidopsis root mycobiome.</title>
        <authorList>
            <person name="Mesny F."/>
            <person name="Miyauchi S."/>
            <person name="Thiergart T."/>
            <person name="Pickel B."/>
            <person name="Atanasova L."/>
            <person name="Karlsson M."/>
            <person name="Huettel B."/>
            <person name="Barry K.W."/>
            <person name="Haridas S."/>
            <person name="Chen C."/>
            <person name="Bauer D."/>
            <person name="Andreopoulos W."/>
            <person name="Pangilinan J."/>
            <person name="LaButti K."/>
            <person name="Riley R."/>
            <person name="Lipzen A."/>
            <person name="Clum A."/>
            <person name="Drula E."/>
            <person name="Henrissat B."/>
            <person name="Kohler A."/>
            <person name="Grigoriev I.V."/>
            <person name="Martin F.M."/>
            <person name="Hacquard S."/>
        </authorList>
    </citation>
    <scope>NUCLEOTIDE SEQUENCE</scope>
    <source>
        <strain evidence="2">MPI-SDFR-AT-0120</strain>
    </source>
</reference>
<dbReference type="Proteomes" id="UP000813461">
    <property type="component" value="Unassembled WGS sequence"/>
</dbReference>
<sequence>MLDRTVDNVSTYFETSVETMPATGQEPHPHKRIIVCCDGTWNTGDLEGKALTNVAKIARCISDKDNWKPKSQDGTTRESRRAYIQIVHYQPGVGMGTGKVSNTWDAMTGRGLSKAIRAAYTFICLNWSTPNDQIILIGFSRGAFTVRCVAQFIEEVGLLMKSGLRHLPRLFKIWKTLGRGQDDDRRRTLRNICADLVAWGELVDSEKEDVRIEACAVWDTVSAVGFPMFAHLPQLPRFKYRTVGHKIPSKVKFAVQALALDERRRHFKPMVWSSPEDPENQTLTQRWFAGNHSDVGGGNLDMTLANITLAWMIGQLTDKIEFNRDSIWAITTTRAWSRPSVFDDPPSTETSTPGVRTCKVVAISPISSELLRSRDSWGSFFQRRLGGSQSRKLRKGDVHYSVQIFNHFGIAKYKNLSTERKSPGSDAIAPLKFEGEILDKWAQHILCAHVNIKQTRDTPEQDALDNDQALYRQRLEEPLLPDASYESLIPIAAILSAFHRIALDCDDPKKNSLKEIFERFEAQSKSTKTQNQRAADRSQKNGTFKFECIAPTPTSPPNSTVTLPELKRGENPSTLVLTRTFPLLMGRAHALPKEEQRSTVTRLFERQNNEKVLPCKNCARIWPNSANE</sequence>
<dbReference type="InterPro" id="IPR018712">
    <property type="entry name" value="Tle1-like_cat"/>
</dbReference>
<dbReference type="PANTHER" id="PTHR33840">
    <property type="match status" value="1"/>
</dbReference>
<organism evidence="2 3">
    <name type="scientific">Paraphoma chrysanthemicola</name>
    <dbReference type="NCBI Taxonomy" id="798071"/>
    <lineage>
        <taxon>Eukaryota</taxon>
        <taxon>Fungi</taxon>
        <taxon>Dikarya</taxon>
        <taxon>Ascomycota</taxon>
        <taxon>Pezizomycotina</taxon>
        <taxon>Dothideomycetes</taxon>
        <taxon>Pleosporomycetidae</taxon>
        <taxon>Pleosporales</taxon>
        <taxon>Pleosporineae</taxon>
        <taxon>Phaeosphaeriaceae</taxon>
        <taxon>Paraphoma</taxon>
    </lineage>
</organism>